<evidence type="ECO:0000313" key="2">
    <source>
        <dbReference type="WBParaSite" id="ACAC_0000577301-mRNA-1"/>
    </source>
</evidence>
<sequence length="130" mass="14475">MRVESLEQQEVGLPYISVHAEILEMQSLNMLQHGIVAEYQVVPDMAESPRIELIDLTEDDEDSSAGIQQQDSQIAMPLMSLQVSSVCSSLGDCSAMYVVIDGAFPQTDFLFSRAYQLIWVRTAILNGFDD</sequence>
<organism evidence="1 2">
    <name type="scientific">Angiostrongylus cantonensis</name>
    <name type="common">Rat lungworm</name>
    <dbReference type="NCBI Taxonomy" id="6313"/>
    <lineage>
        <taxon>Eukaryota</taxon>
        <taxon>Metazoa</taxon>
        <taxon>Ecdysozoa</taxon>
        <taxon>Nematoda</taxon>
        <taxon>Chromadorea</taxon>
        <taxon>Rhabditida</taxon>
        <taxon>Rhabditina</taxon>
        <taxon>Rhabditomorpha</taxon>
        <taxon>Strongyloidea</taxon>
        <taxon>Metastrongylidae</taxon>
        <taxon>Angiostrongylus</taxon>
    </lineage>
</organism>
<proteinExistence type="predicted"/>
<dbReference type="AlphaFoldDB" id="A0A0K0D6S8"/>
<evidence type="ECO:0000313" key="1">
    <source>
        <dbReference type="Proteomes" id="UP000035642"/>
    </source>
</evidence>
<reference evidence="2" key="2">
    <citation type="submission" date="2017-02" db="UniProtKB">
        <authorList>
            <consortium name="WormBaseParasite"/>
        </authorList>
    </citation>
    <scope>IDENTIFICATION</scope>
</reference>
<accession>A0A0K0D6S8</accession>
<name>A0A0K0D6S8_ANGCA</name>
<keyword evidence="1" id="KW-1185">Reference proteome</keyword>
<dbReference type="WBParaSite" id="ACAC_0000577301-mRNA-1">
    <property type="protein sequence ID" value="ACAC_0000577301-mRNA-1"/>
    <property type="gene ID" value="ACAC_0000577301"/>
</dbReference>
<protein>
    <submittedName>
        <fullName evidence="2">Uncharacterized protein</fullName>
    </submittedName>
</protein>
<reference evidence="1" key="1">
    <citation type="submission" date="2012-09" db="EMBL/GenBank/DDBJ databases">
        <authorList>
            <person name="Martin A.A."/>
        </authorList>
    </citation>
    <scope>NUCLEOTIDE SEQUENCE</scope>
</reference>
<dbReference type="Proteomes" id="UP000035642">
    <property type="component" value="Unassembled WGS sequence"/>
</dbReference>